<dbReference type="Pfam" id="PF03712">
    <property type="entry name" value="Cu2_monoox_C"/>
    <property type="match status" value="1"/>
</dbReference>
<keyword evidence="4" id="KW-1015">Disulfide bond</keyword>
<evidence type="ECO:0000313" key="10">
    <source>
        <dbReference type="EMBL" id="AKV01188.1"/>
    </source>
</evidence>
<dbReference type="SUPFAM" id="SSF46626">
    <property type="entry name" value="Cytochrome c"/>
    <property type="match status" value="1"/>
</dbReference>
<dbReference type="SUPFAM" id="SSF49742">
    <property type="entry name" value="PHM/PNGase F"/>
    <property type="match status" value="2"/>
</dbReference>
<reference evidence="10 11" key="1">
    <citation type="submission" date="2015-08" db="EMBL/GenBank/DDBJ databases">
        <authorList>
            <person name="Babu N.S."/>
            <person name="Beckwith C.J."/>
            <person name="Beseler K.G."/>
            <person name="Brison A."/>
            <person name="Carone J.V."/>
            <person name="Caskin T.P."/>
            <person name="Diamond M."/>
            <person name="Durham M.E."/>
            <person name="Foxe J.M."/>
            <person name="Go M."/>
            <person name="Henderson B.A."/>
            <person name="Jones I.B."/>
            <person name="McGettigan J.A."/>
            <person name="Micheletti S.J."/>
            <person name="Nasrallah M.E."/>
            <person name="Ortiz D."/>
            <person name="Piller C.R."/>
            <person name="Privatt S.R."/>
            <person name="Schneider S.L."/>
            <person name="Sharp S."/>
            <person name="Smith T.C."/>
            <person name="Stanton J.D."/>
            <person name="Ullery H.E."/>
            <person name="Wilson R.J."/>
            <person name="Serrano M.G."/>
            <person name="Buck G."/>
            <person name="Lee V."/>
            <person name="Wang Y."/>
            <person name="Carvalho R."/>
            <person name="Voegtly L."/>
            <person name="Shi R."/>
            <person name="Duckworth R."/>
            <person name="Johnson A."/>
            <person name="Loviza R."/>
            <person name="Walstead R."/>
            <person name="Shah Z."/>
            <person name="Kiflezghi M."/>
            <person name="Wade K."/>
            <person name="Ball S.L."/>
            <person name="Bradley K.W."/>
            <person name="Asai D.J."/>
            <person name="Bowman C.A."/>
            <person name="Russell D.A."/>
            <person name="Pope W.H."/>
            <person name="Jacobs-Sera D."/>
            <person name="Hendrix R.W."/>
            <person name="Hatfull G.F."/>
        </authorList>
    </citation>
    <scope>NUCLEOTIDE SEQUENCE [LARGE SCALE GENOMIC DNA]</scope>
    <source>
        <strain evidence="10 11">DSM 27648</strain>
    </source>
</reference>
<dbReference type="Pfam" id="PF01082">
    <property type="entry name" value="Cu2_monooxygen"/>
    <property type="match status" value="1"/>
</dbReference>
<dbReference type="RefSeq" id="WP_146652340.1">
    <property type="nucleotide sequence ID" value="NZ_CP012333.1"/>
</dbReference>
<evidence type="ECO:0000256" key="5">
    <source>
        <dbReference type="ARBA" id="ARBA00023180"/>
    </source>
</evidence>
<dbReference type="GO" id="GO:0004500">
    <property type="term" value="F:dopamine beta-monooxygenase activity"/>
    <property type="evidence" value="ECO:0007669"/>
    <property type="project" value="InterPro"/>
</dbReference>
<evidence type="ECO:0000256" key="6">
    <source>
        <dbReference type="PROSITE-ProRule" id="PRU00433"/>
    </source>
</evidence>
<evidence type="ECO:0000313" key="11">
    <source>
        <dbReference type="Proteomes" id="UP000064967"/>
    </source>
</evidence>
<proteinExistence type="predicted"/>
<feature type="compositionally biased region" description="Low complexity" evidence="7">
    <location>
        <begin position="29"/>
        <end position="40"/>
    </location>
</feature>
<dbReference type="EMBL" id="CP012333">
    <property type="protein sequence ID" value="AKV01188.1"/>
    <property type="molecule type" value="Genomic_DNA"/>
</dbReference>
<organism evidence="10 11">
    <name type="scientific">Labilithrix luteola</name>
    <dbReference type="NCBI Taxonomy" id="1391654"/>
    <lineage>
        <taxon>Bacteria</taxon>
        <taxon>Pseudomonadati</taxon>
        <taxon>Myxococcota</taxon>
        <taxon>Polyangia</taxon>
        <taxon>Polyangiales</taxon>
        <taxon>Labilitrichaceae</taxon>
        <taxon>Labilithrix</taxon>
    </lineage>
</organism>
<sequence length="451" mass="47388">MRGIFFGSAVAAVSAAAALALVCGACSSSSTDSAAPSDGTNTTSGGPPRATAPSGSIPCTVDKILAEDCRSCHSASPQFGASMPLITLADLYAPAKSDPSKKVYELIPARVANDASPMPPPPNARLSDADRQTLTSWVSGGAQPSNETCGNTTPPTPFDPSVNCKPDLSIGPASAWSLPAATGEDYVCYGVELKKDSPTHVTGFVPRIDNKTVVHHIVLFESDSPEPATPKSCSPGGSLQWRMVMAWAPGGKGLELPPEAGFPIKPEGTHWVVQMHYSNAQGLADQKDSSGFDICTSPPRQYEADVLAFGTQKFTIPAGAANWPRECSIKVPSQLAGTHLVAAMPHMHKLGVRMSTIRKPADASAPVDLGTINNWSFDSQAWLPATTTLAANDVITTTCTWTNTTGAPVDYGEKTTEEMCYSFTLYYPKVPNIGGLPVWSWAAPAMLSTCK</sequence>
<keyword evidence="1 6" id="KW-0349">Heme</keyword>
<dbReference type="PANTHER" id="PTHR10157">
    <property type="entry name" value="DOPAMINE BETA HYDROXYLASE RELATED"/>
    <property type="match status" value="1"/>
</dbReference>
<protein>
    <recommendedName>
        <fullName evidence="9">Cytochrome c domain-containing protein</fullName>
    </recommendedName>
</protein>
<keyword evidence="5" id="KW-0325">Glycoprotein</keyword>
<dbReference type="GO" id="GO:0020037">
    <property type="term" value="F:heme binding"/>
    <property type="evidence" value="ECO:0007669"/>
    <property type="project" value="InterPro"/>
</dbReference>
<dbReference type="GO" id="GO:0005507">
    <property type="term" value="F:copper ion binding"/>
    <property type="evidence" value="ECO:0007669"/>
    <property type="project" value="InterPro"/>
</dbReference>
<dbReference type="STRING" id="1391654.AKJ09_07851"/>
<dbReference type="InterPro" id="IPR024548">
    <property type="entry name" value="Cu2_monoox_C"/>
</dbReference>
<dbReference type="InterPro" id="IPR036909">
    <property type="entry name" value="Cyt_c-like_dom_sf"/>
</dbReference>
<keyword evidence="3 6" id="KW-0408">Iron</keyword>
<gene>
    <name evidence="10" type="ORF">AKJ09_07851</name>
</gene>
<dbReference type="PROSITE" id="PS51007">
    <property type="entry name" value="CYTC"/>
    <property type="match status" value="1"/>
</dbReference>
<dbReference type="Gene3D" id="2.60.120.310">
    <property type="entry name" value="Copper type II, ascorbate-dependent monooxygenase, N-terminal domain"/>
    <property type="match status" value="1"/>
</dbReference>
<dbReference type="InterPro" id="IPR000945">
    <property type="entry name" value="DBH-like"/>
</dbReference>
<evidence type="ECO:0000256" key="1">
    <source>
        <dbReference type="ARBA" id="ARBA00022617"/>
    </source>
</evidence>
<dbReference type="AlphaFoldDB" id="A0A0K1Q627"/>
<dbReference type="InterPro" id="IPR009056">
    <property type="entry name" value="Cyt_c-like_dom"/>
</dbReference>
<feature type="signal peptide" evidence="8">
    <location>
        <begin position="1"/>
        <end position="34"/>
    </location>
</feature>
<evidence type="ECO:0000256" key="7">
    <source>
        <dbReference type="SAM" id="MobiDB-lite"/>
    </source>
</evidence>
<keyword evidence="2 6" id="KW-0479">Metal-binding</keyword>
<evidence type="ECO:0000256" key="2">
    <source>
        <dbReference type="ARBA" id="ARBA00022723"/>
    </source>
</evidence>
<dbReference type="InterPro" id="IPR014784">
    <property type="entry name" value="Cu2_ascorb_mOase-like_C"/>
</dbReference>
<dbReference type="Gene3D" id="2.60.120.230">
    <property type="match status" value="1"/>
</dbReference>
<keyword evidence="8" id="KW-0732">Signal</keyword>
<evidence type="ECO:0000256" key="3">
    <source>
        <dbReference type="ARBA" id="ARBA00023004"/>
    </source>
</evidence>
<evidence type="ECO:0000259" key="9">
    <source>
        <dbReference type="PROSITE" id="PS51007"/>
    </source>
</evidence>
<dbReference type="KEGG" id="llu:AKJ09_07851"/>
<feature type="chain" id="PRO_5005466654" description="Cytochrome c domain-containing protein" evidence="8">
    <location>
        <begin position="35"/>
        <end position="451"/>
    </location>
</feature>
<evidence type="ECO:0000256" key="8">
    <source>
        <dbReference type="SAM" id="SignalP"/>
    </source>
</evidence>
<name>A0A0K1Q627_9BACT</name>
<dbReference type="Proteomes" id="UP000064967">
    <property type="component" value="Chromosome"/>
</dbReference>
<dbReference type="InterPro" id="IPR036939">
    <property type="entry name" value="Cu2_ascorb_mOase_N_sf"/>
</dbReference>
<dbReference type="InterPro" id="IPR000323">
    <property type="entry name" value="Cu2_ascorb_mOase_N"/>
</dbReference>
<dbReference type="OrthoDB" id="258766at2"/>
<dbReference type="GO" id="GO:0009055">
    <property type="term" value="F:electron transfer activity"/>
    <property type="evidence" value="ECO:0007669"/>
    <property type="project" value="InterPro"/>
</dbReference>
<dbReference type="InterPro" id="IPR008977">
    <property type="entry name" value="PHM/PNGase_F_dom_sf"/>
</dbReference>
<feature type="domain" description="Cytochrome c" evidence="9">
    <location>
        <begin position="50"/>
        <end position="142"/>
    </location>
</feature>
<accession>A0A0K1Q627</accession>
<evidence type="ECO:0000256" key="4">
    <source>
        <dbReference type="ARBA" id="ARBA00023157"/>
    </source>
</evidence>
<dbReference type="PANTHER" id="PTHR10157:SF23">
    <property type="entry name" value="MOXD1 HOMOLOG 1"/>
    <property type="match status" value="1"/>
</dbReference>
<keyword evidence="11" id="KW-1185">Reference proteome</keyword>
<feature type="region of interest" description="Disordered" evidence="7">
    <location>
        <begin position="29"/>
        <end position="56"/>
    </location>
</feature>